<sequence>MTLPNQTAYNYPLGKPLRKPGRGSGCPGYWQGAGAAGVLPPAPRPCGPNVSRQRSKAQAWLLLPAAFGTVIALVAAFSPRKERVIRRWGGPIALQAAVSLYTGFGVLGVAVYVFQVLRDSEGQSTSALARIFPLALAIPLNILFFASVYNFMYQYFPQSFKGDIGTGAPVELFSFLYLSMTAISTGGMGDILPTAVSTRMLLSMETLFNLFVLSMGISLFGEVIA</sequence>
<dbReference type="Proteomes" id="UP000836597">
    <property type="component" value="Chromosome"/>
</dbReference>
<evidence type="ECO:0000256" key="1">
    <source>
        <dbReference type="SAM" id="Phobius"/>
    </source>
</evidence>
<dbReference type="EMBL" id="LR746496">
    <property type="protein sequence ID" value="CAA7600420.1"/>
    <property type="molecule type" value="Genomic_DNA"/>
</dbReference>
<feature type="transmembrane region" description="Helical" evidence="1">
    <location>
        <begin position="172"/>
        <end position="195"/>
    </location>
</feature>
<evidence type="ECO:0000313" key="4">
    <source>
        <dbReference type="Proteomes" id="UP001071230"/>
    </source>
</evidence>
<dbReference type="Proteomes" id="UP001071230">
    <property type="component" value="Unassembled WGS sequence"/>
</dbReference>
<dbReference type="SUPFAM" id="SSF81324">
    <property type="entry name" value="Voltage-gated potassium channels"/>
    <property type="match status" value="1"/>
</dbReference>
<dbReference type="KEGG" id="aacx:DEACI_1073"/>
<keyword evidence="3" id="KW-0808">Transferase</keyword>
<evidence type="ECO:0000313" key="3">
    <source>
        <dbReference type="EMBL" id="CEJ06554.1"/>
    </source>
</evidence>
<dbReference type="GO" id="GO:0016740">
    <property type="term" value="F:transferase activity"/>
    <property type="evidence" value="ECO:0007669"/>
    <property type="project" value="UniProtKB-KW"/>
</dbReference>
<feature type="transmembrane region" description="Helical" evidence="1">
    <location>
        <begin position="129"/>
        <end position="152"/>
    </location>
</feature>
<dbReference type="AlphaFoldDB" id="A0A8S0X3X5"/>
<dbReference type="EMBL" id="CDGJ01000032">
    <property type="protein sequence ID" value="CEJ06554.1"/>
    <property type="molecule type" value="Genomic_DNA"/>
</dbReference>
<keyword evidence="4" id="KW-1185">Reference proteome</keyword>
<proteinExistence type="predicted"/>
<feature type="transmembrane region" description="Helical" evidence="1">
    <location>
        <begin position="207"/>
        <end position="224"/>
    </location>
</feature>
<evidence type="ECO:0000313" key="2">
    <source>
        <dbReference type="EMBL" id="CAA7600420.1"/>
    </source>
</evidence>
<accession>A0A8S0X3X5</accession>
<reference evidence="3" key="1">
    <citation type="submission" date="2014-11" db="EMBL/GenBank/DDBJ databases">
        <authorList>
            <person name="Hornung B.V."/>
        </authorList>
    </citation>
    <scope>NUCLEOTIDE SEQUENCE</scope>
    <source>
        <strain evidence="3">INE</strain>
    </source>
</reference>
<reference evidence="2" key="2">
    <citation type="submission" date="2020-01" db="EMBL/GenBank/DDBJ databases">
        <authorList>
            <person name="Hornung B."/>
        </authorList>
    </citation>
    <scope>NUCLEOTIDE SEQUENCE</scope>
    <source>
        <strain evidence="2">PacBioINE</strain>
    </source>
</reference>
<gene>
    <name evidence="3" type="ORF">DEACI_1003</name>
    <name evidence="2" type="ORF">DEACI_1073</name>
</gene>
<keyword evidence="1" id="KW-1133">Transmembrane helix</keyword>
<feature type="transmembrane region" description="Helical" evidence="1">
    <location>
        <begin position="98"/>
        <end position="117"/>
    </location>
</feature>
<keyword evidence="1" id="KW-0472">Membrane</keyword>
<dbReference type="Gene3D" id="1.10.287.70">
    <property type="match status" value="1"/>
</dbReference>
<protein>
    <submittedName>
        <fullName evidence="3">L-seryl-tRNA selenium transferase</fullName>
    </submittedName>
</protein>
<name>A0A8S0X3X5_9FIRM</name>
<organism evidence="2">
    <name type="scientific">Acididesulfobacillus acetoxydans</name>
    <dbReference type="NCBI Taxonomy" id="1561005"/>
    <lineage>
        <taxon>Bacteria</taxon>
        <taxon>Bacillati</taxon>
        <taxon>Bacillota</taxon>
        <taxon>Clostridia</taxon>
        <taxon>Eubacteriales</taxon>
        <taxon>Peptococcaceae</taxon>
        <taxon>Acididesulfobacillus</taxon>
    </lineage>
</organism>
<feature type="transmembrane region" description="Helical" evidence="1">
    <location>
        <begin position="59"/>
        <end position="78"/>
    </location>
</feature>
<keyword evidence="1" id="KW-0812">Transmembrane</keyword>